<sequence length="165" mass="16140">MSGISKRTFGIALTAAAVAVGAFAAGVANAGTNPPPELGSCAAGDLTAVVSEGVSPTRTDKLFRITFSASRPGVSCGLRGANGALLGVEVNPLTTGGTPPPVLIDADHQADAHVVTPQPHEQGAPANSVSFTLPGGGPAGIPFDVAWPSDINGPVGITAVVVPVS</sequence>
<evidence type="ECO:0008006" key="4">
    <source>
        <dbReference type="Google" id="ProtNLM"/>
    </source>
</evidence>
<dbReference type="EMBL" id="JBHLZU010000018">
    <property type="protein sequence ID" value="MFB9906723.1"/>
    <property type="molecule type" value="Genomic_DNA"/>
</dbReference>
<accession>A0ABV6A0V3</accession>
<protein>
    <recommendedName>
        <fullName evidence="4">DUF4232 domain-containing protein</fullName>
    </recommendedName>
</protein>
<feature type="chain" id="PRO_5045533580" description="DUF4232 domain-containing protein" evidence="1">
    <location>
        <begin position="31"/>
        <end position="165"/>
    </location>
</feature>
<keyword evidence="3" id="KW-1185">Reference proteome</keyword>
<proteinExistence type="predicted"/>
<dbReference type="RefSeq" id="WP_377855496.1">
    <property type="nucleotide sequence ID" value="NZ_JBHLZU010000018.1"/>
</dbReference>
<evidence type="ECO:0000256" key="1">
    <source>
        <dbReference type="SAM" id="SignalP"/>
    </source>
</evidence>
<organism evidence="2 3">
    <name type="scientific">Allokutzneria oryzae</name>
    <dbReference type="NCBI Taxonomy" id="1378989"/>
    <lineage>
        <taxon>Bacteria</taxon>
        <taxon>Bacillati</taxon>
        <taxon>Actinomycetota</taxon>
        <taxon>Actinomycetes</taxon>
        <taxon>Pseudonocardiales</taxon>
        <taxon>Pseudonocardiaceae</taxon>
        <taxon>Allokutzneria</taxon>
    </lineage>
</organism>
<reference evidence="2 3" key="1">
    <citation type="submission" date="2024-09" db="EMBL/GenBank/DDBJ databases">
        <authorList>
            <person name="Sun Q."/>
            <person name="Mori K."/>
        </authorList>
    </citation>
    <scope>NUCLEOTIDE SEQUENCE [LARGE SCALE GENOMIC DNA]</scope>
    <source>
        <strain evidence="2 3">TBRC 7907</strain>
    </source>
</reference>
<feature type="signal peptide" evidence="1">
    <location>
        <begin position="1"/>
        <end position="30"/>
    </location>
</feature>
<keyword evidence="1" id="KW-0732">Signal</keyword>
<dbReference type="Proteomes" id="UP001589693">
    <property type="component" value="Unassembled WGS sequence"/>
</dbReference>
<evidence type="ECO:0000313" key="3">
    <source>
        <dbReference type="Proteomes" id="UP001589693"/>
    </source>
</evidence>
<gene>
    <name evidence="2" type="ORF">ACFFQA_22545</name>
</gene>
<comment type="caution">
    <text evidence="2">The sequence shown here is derived from an EMBL/GenBank/DDBJ whole genome shotgun (WGS) entry which is preliminary data.</text>
</comment>
<evidence type="ECO:0000313" key="2">
    <source>
        <dbReference type="EMBL" id="MFB9906723.1"/>
    </source>
</evidence>
<name>A0ABV6A0V3_9PSEU</name>